<feature type="compositionally biased region" description="Pro residues" evidence="2">
    <location>
        <begin position="571"/>
        <end position="586"/>
    </location>
</feature>
<dbReference type="GeneID" id="20526547"/>
<name>A0A058ZA91_FONAL</name>
<feature type="region of interest" description="Disordered" evidence="2">
    <location>
        <begin position="633"/>
        <end position="685"/>
    </location>
</feature>
<organism evidence="3">
    <name type="scientific">Fonticula alba</name>
    <name type="common">Slime mold</name>
    <dbReference type="NCBI Taxonomy" id="691883"/>
    <lineage>
        <taxon>Eukaryota</taxon>
        <taxon>Rotosphaerida</taxon>
        <taxon>Fonticulaceae</taxon>
        <taxon>Fonticula</taxon>
    </lineage>
</organism>
<sequence>MAEVSGARPTAAQASRADRPAPRRPPPRPSTGVLLLQERQQRQLDVAGRAAALSAALRRRAQYILLLPVSPLAEASPAPDARQRARHVWHLARQRGLIHGRWASLAGDARAPTAHDPEPRAPAPYVVSSEAREHCLIAAPGAASDPDWRCIHQDIGPASPEPAPDSAACPAPGPDAIEAAAHRLLDQLPDPSTALLVLVVCDCHACAAPADDPPPRPPGCPFARPDQLLRLYGILKRAVEWWPHVDILLSAAATRPGLWIPRLALWQGPLLFGDSPHPALFARCTARSPEAYHLGRAWMHSPLPMCPATGAPAPQRAGLFRHDLRIDLDASGSEPSLANAAIPLADVPLQALTGLSFDLVIQADDRLAGGRLLASLVADPRLGQSTGLLASMVLTPARAFSRSADWPGYILRPHLAGAQASRHPSAPLAGAPIHAVAHFLLVVAPDPRRPPASAPGQLHFSLHLLAAPGNAPSADPVPAVEIPASGLGMWDPRRAFVSGAAGFADWSLAASLQKVPRQAGRPPPPAACSPPLVLDYSAFKAPGGPLVTGPMLAAFRATADLQAAEAHELPPSHPYCPPPPPPPPPRHLSNGTPADVRFESAGLIIPCLTAGALLGRVHHREWRLRRELARRTDPSAHRHLDEQLADARGHPTPVLVSGPASAASERPRPPFHLPTPAVTPSTTRPAPYVSQLVSQDVLVHPGLTPQQGLGSSWEDWRARLVLAAKLSAPAPPHAVGGPATAPALASALPLPSLLVDPLLPPYSPHQTLGLEPSTDCQERDADFRRICQAHLADEFASLHEPPRQAAGLPTDPLLAEMLACLHTPITSPPSVASPDDVPASRSPCPPGDLPASPSSDPRLALGISLPRSDSPPSSFGVGPPPGREAMPPPVPPPVPPPSAAPRPRRPAPGKALARNKTAIKVAITRLLARHGVASGHSLLDTLRRLLYKRSTLLLAAELRKDAPISKVHIEAMLELDEPLVERMLATGGAAGPDDPDPHAADASPPSSPRADCR</sequence>
<feature type="compositionally biased region" description="Basic and acidic residues" evidence="2">
    <location>
        <begin position="633"/>
        <end position="649"/>
    </location>
</feature>
<dbReference type="Proteomes" id="UP000030693">
    <property type="component" value="Unassembled WGS sequence"/>
</dbReference>
<accession>A0A058ZA91</accession>
<dbReference type="RefSeq" id="XP_009493996.1">
    <property type="nucleotide sequence ID" value="XM_009495721.1"/>
</dbReference>
<keyword evidence="1" id="KW-0945">Host-virus interaction</keyword>
<feature type="compositionally biased region" description="Low complexity" evidence="2">
    <location>
        <begin position="828"/>
        <end position="840"/>
    </location>
</feature>
<proteinExistence type="predicted"/>
<evidence type="ECO:0000313" key="4">
    <source>
        <dbReference type="Proteomes" id="UP000030693"/>
    </source>
</evidence>
<keyword evidence="4" id="KW-1185">Reference proteome</keyword>
<dbReference type="AlphaFoldDB" id="A0A058ZA91"/>
<reference evidence="3" key="1">
    <citation type="submission" date="2013-04" db="EMBL/GenBank/DDBJ databases">
        <title>The Genome Sequence of Fonticula alba ATCC 38817.</title>
        <authorList>
            <consortium name="The Broad Institute Genomics Platform"/>
            <person name="Russ C."/>
            <person name="Cuomo C."/>
            <person name="Burger G."/>
            <person name="Gray M.W."/>
            <person name="Holland P.W.H."/>
            <person name="King N."/>
            <person name="Lang F.B.F."/>
            <person name="Roger A.J."/>
            <person name="Ruiz-Trillo I."/>
            <person name="Brown M."/>
            <person name="Walker B."/>
            <person name="Young S."/>
            <person name="Zeng Q."/>
            <person name="Gargeya S."/>
            <person name="Fitzgerald M."/>
            <person name="Haas B."/>
            <person name="Abouelleil A."/>
            <person name="Allen A.W."/>
            <person name="Alvarado L."/>
            <person name="Arachchi H.M."/>
            <person name="Berlin A.M."/>
            <person name="Chapman S.B."/>
            <person name="Gainer-Dewar J."/>
            <person name="Goldberg J."/>
            <person name="Griggs A."/>
            <person name="Gujja S."/>
            <person name="Hansen M."/>
            <person name="Howarth C."/>
            <person name="Imamovic A."/>
            <person name="Ireland A."/>
            <person name="Larimer J."/>
            <person name="McCowan C."/>
            <person name="Murphy C."/>
            <person name="Pearson M."/>
            <person name="Poon T.W."/>
            <person name="Priest M."/>
            <person name="Roberts A."/>
            <person name="Saif S."/>
            <person name="Shea T."/>
            <person name="Sisk P."/>
            <person name="Sykes S."/>
            <person name="Wortman J."/>
            <person name="Nusbaum C."/>
            <person name="Birren B."/>
        </authorList>
    </citation>
    <scope>NUCLEOTIDE SEQUENCE [LARGE SCALE GENOMIC DNA]</scope>
    <source>
        <strain evidence="3">ATCC 38817</strain>
    </source>
</reference>
<feature type="region of interest" description="Disordered" evidence="2">
    <location>
        <begin position="826"/>
        <end position="912"/>
    </location>
</feature>
<feature type="compositionally biased region" description="Pro residues" evidence="2">
    <location>
        <begin position="878"/>
        <end position="900"/>
    </location>
</feature>
<evidence type="ECO:0000256" key="2">
    <source>
        <dbReference type="SAM" id="MobiDB-lite"/>
    </source>
</evidence>
<dbReference type="EMBL" id="KB932203">
    <property type="protein sequence ID" value="KCV70873.1"/>
    <property type="molecule type" value="Genomic_DNA"/>
</dbReference>
<feature type="region of interest" description="Disordered" evidence="2">
    <location>
        <begin position="567"/>
        <end position="594"/>
    </location>
</feature>
<feature type="region of interest" description="Disordered" evidence="2">
    <location>
        <begin position="983"/>
        <end position="1013"/>
    </location>
</feature>
<feature type="region of interest" description="Disordered" evidence="2">
    <location>
        <begin position="1"/>
        <end position="32"/>
    </location>
</feature>
<protein>
    <submittedName>
        <fullName evidence="3">Uncharacterized protein</fullName>
    </submittedName>
</protein>
<gene>
    <name evidence="3" type="ORF">H696_01822</name>
</gene>
<evidence type="ECO:0000313" key="3">
    <source>
        <dbReference type="EMBL" id="KCV70873.1"/>
    </source>
</evidence>
<evidence type="ECO:0000256" key="1">
    <source>
        <dbReference type="ARBA" id="ARBA00022581"/>
    </source>
</evidence>
<dbReference type="PANTHER" id="PTHR13037:SF24">
    <property type="entry name" value="POLYCOMB PROTEIN PCL-RELATED"/>
    <property type="match status" value="1"/>
</dbReference>
<dbReference type="PANTHER" id="PTHR13037">
    <property type="entry name" value="FORMIN"/>
    <property type="match status" value="1"/>
</dbReference>